<comment type="caution">
    <text evidence="7">The sequence shown here is derived from an EMBL/GenBank/DDBJ whole genome shotgun (WGS) entry which is preliminary data.</text>
</comment>
<protein>
    <recommendedName>
        <fullName evidence="4 5">Kynureninase</fullName>
        <ecNumber evidence="4 5">3.7.1.3</ecNumber>
    </recommendedName>
    <alternativeName>
        <fullName evidence="4">L-kynurenine hydrolase</fullName>
    </alternativeName>
</protein>
<keyword evidence="1 4" id="KW-0662">Pyridine nucleotide biosynthesis</keyword>
<accession>A0A1V6LMW2</accession>
<feature type="binding site" evidence="4">
    <location>
        <position position="221"/>
    </location>
    <ligand>
        <name>pyridoxal 5'-phosphate</name>
        <dbReference type="ChEBI" id="CHEBI:597326"/>
    </ligand>
</feature>
<dbReference type="HAMAP" id="MF_01970">
    <property type="entry name" value="Kynureninase"/>
    <property type="match status" value="1"/>
</dbReference>
<comment type="cofactor">
    <cofactor evidence="4 6">
        <name>pyridoxal 5'-phosphate</name>
        <dbReference type="ChEBI" id="CHEBI:597326"/>
    </cofactor>
</comment>
<proteinExistence type="inferred from homology"/>
<feature type="binding site" evidence="4">
    <location>
        <position position="218"/>
    </location>
    <ligand>
        <name>pyridoxal 5'-phosphate</name>
        <dbReference type="ChEBI" id="CHEBI:597326"/>
    </ligand>
</feature>
<evidence type="ECO:0000256" key="4">
    <source>
        <dbReference type="HAMAP-Rule" id="MF_01970"/>
    </source>
</evidence>
<feature type="binding site" evidence="4">
    <location>
        <position position="274"/>
    </location>
    <ligand>
        <name>pyridoxal 5'-phosphate</name>
        <dbReference type="ChEBI" id="CHEBI:597326"/>
    </ligand>
</feature>
<dbReference type="InterPro" id="IPR015424">
    <property type="entry name" value="PyrdxlP-dep_Trfase"/>
</dbReference>
<dbReference type="PANTHER" id="PTHR14084:SF0">
    <property type="entry name" value="KYNURENINASE"/>
    <property type="match status" value="1"/>
</dbReference>
<evidence type="ECO:0000256" key="2">
    <source>
        <dbReference type="ARBA" id="ARBA00022801"/>
    </source>
</evidence>
<evidence type="ECO:0000313" key="7">
    <source>
        <dbReference type="EMBL" id="OQD41520.1"/>
    </source>
</evidence>
<dbReference type="RefSeq" id="WP_080319970.1">
    <property type="nucleotide sequence ID" value="NZ_MTBC01000014.1"/>
</dbReference>
<dbReference type="EC" id="3.7.1.3" evidence="4 5"/>
<dbReference type="GO" id="GO:0009435">
    <property type="term" value="P:NAD+ biosynthetic process"/>
    <property type="evidence" value="ECO:0007669"/>
    <property type="project" value="UniProtKB-UniRule"/>
</dbReference>
<dbReference type="UniPathway" id="UPA00253">
    <property type="reaction ID" value="UER00329"/>
</dbReference>
<feature type="binding site" evidence="4">
    <location>
        <position position="105"/>
    </location>
    <ligand>
        <name>pyridoxal 5'-phosphate</name>
        <dbReference type="ChEBI" id="CHEBI:597326"/>
    </ligand>
</feature>
<dbReference type="InterPro" id="IPR015421">
    <property type="entry name" value="PyrdxlP-dep_Trfase_major"/>
</dbReference>
<dbReference type="NCBIfam" id="TIGR01814">
    <property type="entry name" value="kynureninase"/>
    <property type="match status" value="1"/>
</dbReference>
<dbReference type="Gene3D" id="3.40.640.10">
    <property type="entry name" value="Type I PLP-dependent aspartate aminotransferase-like (Major domain)"/>
    <property type="match status" value="1"/>
</dbReference>
<dbReference type="Gene3D" id="3.90.1150.10">
    <property type="entry name" value="Aspartate Aminotransferase, domain 1"/>
    <property type="match status" value="1"/>
</dbReference>
<feature type="modified residue" description="N6-(pyridoxal phosphate)lysine" evidence="4">
    <location>
        <position position="244"/>
    </location>
</feature>
<feature type="binding site" evidence="4">
    <location>
        <position position="106"/>
    </location>
    <ligand>
        <name>pyridoxal 5'-phosphate</name>
        <dbReference type="ChEBI" id="CHEBI:597326"/>
    </ligand>
</feature>
<dbReference type="InterPro" id="IPR015422">
    <property type="entry name" value="PyrdxlP-dep_Trfase_small"/>
</dbReference>
<evidence type="ECO:0000256" key="3">
    <source>
        <dbReference type="ARBA" id="ARBA00022898"/>
    </source>
</evidence>
<feature type="binding site" evidence="4">
    <location>
        <position position="302"/>
    </location>
    <ligand>
        <name>pyridoxal 5'-phosphate</name>
        <dbReference type="ChEBI" id="CHEBI:597326"/>
    </ligand>
</feature>
<comment type="catalytic activity">
    <reaction evidence="6">
        <text>3-hydroxy-L-kynurenine + H2O = 3-hydroxyanthranilate + L-alanine + H(+)</text>
        <dbReference type="Rhea" id="RHEA:25143"/>
        <dbReference type="ChEBI" id="CHEBI:15377"/>
        <dbReference type="ChEBI" id="CHEBI:15378"/>
        <dbReference type="ChEBI" id="CHEBI:36559"/>
        <dbReference type="ChEBI" id="CHEBI:57972"/>
        <dbReference type="ChEBI" id="CHEBI:58125"/>
        <dbReference type="EC" id="3.7.1.3"/>
    </reaction>
</comment>
<comment type="similarity">
    <text evidence="4 6">Belongs to the kynureninase family.</text>
</comment>
<comment type="pathway">
    <text evidence="4 6">Cofactor biosynthesis; NAD(+) biosynthesis; quinolinate from L-kynurenine: step 2/3.</text>
</comment>
<gene>
    <name evidence="4" type="primary">kynU</name>
    <name evidence="7" type="ORF">BUL40_15490</name>
</gene>
<reference evidence="7 8" key="1">
    <citation type="submission" date="2016-12" db="EMBL/GenBank/DDBJ databases">
        <authorList>
            <person name="Song W.-J."/>
            <person name="Kurnit D.M."/>
        </authorList>
    </citation>
    <scope>NUCLEOTIDE SEQUENCE [LARGE SCALE GENOMIC DNA]</scope>
    <source>
        <strain evidence="7 8">HSG9</strain>
    </source>
</reference>
<dbReference type="PANTHER" id="PTHR14084">
    <property type="entry name" value="KYNURENINASE"/>
    <property type="match status" value="1"/>
</dbReference>
<comment type="subunit">
    <text evidence="4 6">Homodimer.</text>
</comment>
<dbReference type="Proteomes" id="UP000191680">
    <property type="component" value="Unassembled WGS sequence"/>
</dbReference>
<dbReference type="GO" id="GO:0030170">
    <property type="term" value="F:pyridoxal phosphate binding"/>
    <property type="evidence" value="ECO:0007669"/>
    <property type="project" value="UniProtKB-UniRule"/>
</dbReference>
<dbReference type="SUPFAM" id="SSF53383">
    <property type="entry name" value="PLP-dependent transferases"/>
    <property type="match status" value="1"/>
</dbReference>
<keyword evidence="8" id="KW-1185">Reference proteome</keyword>
<dbReference type="PIRSF" id="PIRSF038800">
    <property type="entry name" value="KYNU"/>
    <property type="match status" value="1"/>
</dbReference>
<sequence length="421" mass="48256">MQFKNTLEFAQSLDKHDALKGYRQKFNYPQVNGKDVIYFTGNSLGLQPKIATDYVDDVMKDWAQLAVEGHFYAEKPWWDYHERLAKPLAKVVGAKPEEVSVMNTLTVNLHFLLVSFYRPNKKRFKILCEEKAFPSDQYLLQSQVRFHGLDPKDAIVEVKKRDGEHFWRTEDVLAKIDEVGDELALVLIGGVNYYNGQVFEMEKITAAGKKAGAFVGWDLAHAVGNVALHLHDWNVDFAAWCSYKYMNSGPGNASGIFVNEKYLNTKAIPRFEGWWGNKKETRFLMEPEFDPIATADAWQVSNPPVLSLAPYLASLQLFEEVGMDALLNKQKTLTAYLEFILNEVDKQVESTFEIITPEARGCQLSVFLHGEGRAIFDYLMEEGVITDWREPNVIRLAPTPFYCSYEDMFRFGEILKRGLQR</sequence>
<evidence type="ECO:0000256" key="5">
    <source>
        <dbReference type="NCBIfam" id="TIGR01814"/>
    </source>
</evidence>
<dbReference type="UniPathway" id="UPA00334">
    <property type="reaction ID" value="UER00455"/>
</dbReference>
<evidence type="ECO:0000256" key="1">
    <source>
        <dbReference type="ARBA" id="ARBA00022642"/>
    </source>
</evidence>
<dbReference type="InterPro" id="IPR010111">
    <property type="entry name" value="Kynureninase"/>
</dbReference>
<comment type="pathway">
    <text evidence="4 6">Amino-acid degradation; L-kynurenine degradation; L-alanine and anthranilate from L-kynurenine: step 1/1.</text>
</comment>
<feature type="binding site" evidence="4">
    <location>
        <begin position="133"/>
        <end position="136"/>
    </location>
    <ligand>
        <name>pyridoxal 5'-phosphate</name>
        <dbReference type="ChEBI" id="CHEBI:597326"/>
    </ligand>
</feature>
<dbReference type="GO" id="GO:0019805">
    <property type="term" value="P:quinolinate biosynthetic process"/>
    <property type="evidence" value="ECO:0007669"/>
    <property type="project" value="UniProtKB-UniRule"/>
</dbReference>
<comment type="caution">
    <text evidence="4">Lacks conserved residue(s) required for the propagation of feature annotation.</text>
</comment>
<dbReference type="GO" id="GO:0030429">
    <property type="term" value="F:kynureninase activity"/>
    <property type="evidence" value="ECO:0007669"/>
    <property type="project" value="UniProtKB-UniRule"/>
</dbReference>
<dbReference type="GO" id="GO:0005737">
    <property type="term" value="C:cytoplasm"/>
    <property type="evidence" value="ECO:0007669"/>
    <property type="project" value="UniProtKB-UniRule"/>
</dbReference>
<dbReference type="FunFam" id="3.40.640.10:FF:000031">
    <property type="entry name" value="Kynureninase"/>
    <property type="match status" value="1"/>
</dbReference>
<dbReference type="GO" id="GO:0043420">
    <property type="term" value="P:anthranilate metabolic process"/>
    <property type="evidence" value="ECO:0007669"/>
    <property type="project" value="TreeGrafter"/>
</dbReference>
<evidence type="ECO:0000256" key="6">
    <source>
        <dbReference type="PIRNR" id="PIRNR038800"/>
    </source>
</evidence>
<dbReference type="OrthoDB" id="9812626at2"/>
<evidence type="ECO:0000313" key="8">
    <source>
        <dbReference type="Proteomes" id="UP000191680"/>
    </source>
</evidence>
<feature type="binding site" evidence="4">
    <location>
        <position position="243"/>
    </location>
    <ligand>
        <name>pyridoxal 5'-phosphate</name>
        <dbReference type="ChEBI" id="CHEBI:597326"/>
    </ligand>
</feature>
<dbReference type="AlphaFoldDB" id="A0A1V6LMW2"/>
<name>A0A1V6LMW2_9FLAO</name>
<dbReference type="GO" id="GO:0097053">
    <property type="term" value="P:L-kynurenine catabolic process"/>
    <property type="evidence" value="ECO:0007669"/>
    <property type="project" value="UniProtKB-UniRule"/>
</dbReference>
<dbReference type="Pfam" id="PF22580">
    <property type="entry name" value="KYNU_C"/>
    <property type="match status" value="1"/>
</dbReference>
<keyword evidence="3 4" id="KW-0663">Pyridoxal phosphate</keyword>
<dbReference type="EMBL" id="MTBC01000014">
    <property type="protein sequence ID" value="OQD41520.1"/>
    <property type="molecule type" value="Genomic_DNA"/>
</dbReference>
<keyword evidence="2 4" id="KW-0378">Hydrolase</keyword>
<dbReference type="GO" id="GO:0019441">
    <property type="term" value="P:L-tryptophan catabolic process to kynurenine"/>
    <property type="evidence" value="ECO:0007669"/>
    <property type="project" value="TreeGrafter"/>
</dbReference>
<comment type="catalytic activity">
    <reaction evidence="4 6">
        <text>L-kynurenine + H2O = anthranilate + L-alanine + H(+)</text>
        <dbReference type="Rhea" id="RHEA:16813"/>
        <dbReference type="ChEBI" id="CHEBI:15377"/>
        <dbReference type="ChEBI" id="CHEBI:15378"/>
        <dbReference type="ChEBI" id="CHEBI:16567"/>
        <dbReference type="ChEBI" id="CHEBI:57959"/>
        <dbReference type="ChEBI" id="CHEBI:57972"/>
        <dbReference type="EC" id="3.7.1.3"/>
    </reaction>
</comment>
<organism evidence="7 8">
    <name type="scientific">Croceivirga radicis</name>
    <dbReference type="NCBI Taxonomy" id="1929488"/>
    <lineage>
        <taxon>Bacteria</taxon>
        <taxon>Pseudomonadati</taxon>
        <taxon>Bacteroidota</taxon>
        <taxon>Flavobacteriia</taxon>
        <taxon>Flavobacteriales</taxon>
        <taxon>Flavobacteriaceae</taxon>
        <taxon>Croceivirga</taxon>
    </lineage>
</organism>
<comment type="function">
    <text evidence="4 6">Catalyzes the cleavage of L-kynurenine (L-Kyn) and L-3-hydroxykynurenine (L-3OHKyn) into anthranilic acid (AA) and 3-hydroxyanthranilic acid (3-OHAA), respectively.</text>
</comment>